<dbReference type="Proteomes" id="UP000034805">
    <property type="component" value="Unassembled WGS sequence"/>
</dbReference>
<evidence type="ECO:0000256" key="1">
    <source>
        <dbReference type="SAM" id="MobiDB-lite"/>
    </source>
</evidence>
<reference evidence="2 3" key="1">
    <citation type="submission" date="2015-08" db="EMBL/GenBank/DDBJ databases">
        <title>The genome of the Asian arowana (Scleropages formosus).</title>
        <authorList>
            <person name="Tan M.H."/>
            <person name="Gan H.M."/>
            <person name="Croft L.J."/>
            <person name="Austin C.M."/>
        </authorList>
    </citation>
    <scope>NUCLEOTIDE SEQUENCE [LARGE SCALE GENOMIC DNA]</scope>
    <source>
        <strain evidence="2">Aro1</strain>
    </source>
</reference>
<protein>
    <submittedName>
        <fullName evidence="2">Uncharacterized protein</fullName>
    </submittedName>
</protein>
<dbReference type="AlphaFoldDB" id="A0A0P7W9J7"/>
<dbReference type="EMBL" id="JARO02011846">
    <property type="protein sequence ID" value="KPP59619.1"/>
    <property type="molecule type" value="Genomic_DNA"/>
</dbReference>
<proteinExistence type="predicted"/>
<comment type="caution">
    <text evidence="2">The sequence shown here is derived from an EMBL/GenBank/DDBJ whole genome shotgun (WGS) entry which is preliminary data.</text>
</comment>
<feature type="region of interest" description="Disordered" evidence="1">
    <location>
        <begin position="82"/>
        <end position="107"/>
    </location>
</feature>
<organism evidence="2 3">
    <name type="scientific">Scleropages formosus</name>
    <name type="common">Asian bonytongue</name>
    <name type="synonym">Osteoglossum formosum</name>
    <dbReference type="NCBI Taxonomy" id="113540"/>
    <lineage>
        <taxon>Eukaryota</taxon>
        <taxon>Metazoa</taxon>
        <taxon>Chordata</taxon>
        <taxon>Craniata</taxon>
        <taxon>Vertebrata</taxon>
        <taxon>Euteleostomi</taxon>
        <taxon>Actinopterygii</taxon>
        <taxon>Neopterygii</taxon>
        <taxon>Teleostei</taxon>
        <taxon>Osteoglossocephala</taxon>
        <taxon>Osteoglossomorpha</taxon>
        <taxon>Osteoglossiformes</taxon>
        <taxon>Osteoglossidae</taxon>
        <taxon>Scleropages</taxon>
    </lineage>
</organism>
<sequence length="107" mass="11743">MGAVESKTASRGVQAKTVKVCRSGGRGKRPWVLGSLETGRGGEHTPASLQLSKAWLNGRRGGEGWARNNWVKTRPFVLQLKKGGSNRNLNEQRKHPSVQLLQDKCLP</sequence>
<accession>A0A0P7W9J7</accession>
<evidence type="ECO:0000313" key="3">
    <source>
        <dbReference type="Proteomes" id="UP000034805"/>
    </source>
</evidence>
<gene>
    <name evidence="2" type="ORF">Z043_122444</name>
</gene>
<evidence type="ECO:0000313" key="2">
    <source>
        <dbReference type="EMBL" id="KPP59619.1"/>
    </source>
</evidence>
<name>A0A0P7W9J7_SCLFO</name>